<evidence type="ECO:0000256" key="3">
    <source>
        <dbReference type="ARBA" id="ARBA00022454"/>
    </source>
</evidence>
<evidence type="ECO:0000256" key="11">
    <source>
        <dbReference type="SAM" id="MobiDB-lite"/>
    </source>
</evidence>
<name>A0A8T2NDY3_9TELE</name>
<feature type="compositionally biased region" description="Low complexity" evidence="11">
    <location>
        <begin position="32"/>
        <end position="42"/>
    </location>
</feature>
<keyword evidence="5" id="KW-0498">Mitosis</keyword>
<feature type="compositionally biased region" description="Basic and acidic residues" evidence="11">
    <location>
        <begin position="44"/>
        <end position="53"/>
    </location>
</feature>
<keyword evidence="9" id="KW-0137">Centromere</keyword>
<organism evidence="12 13">
    <name type="scientific">Albula glossodonta</name>
    <name type="common">roundjaw bonefish</name>
    <dbReference type="NCBI Taxonomy" id="121402"/>
    <lineage>
        <taxon>Eukaryota</taxon>
        <taxon>Metazoa</taxon>
        <taxon>Chordata</taxon>
        <taxon>Craniata</taxon>
        <taxon>Vertebrata</taxon>
        <taxon>Euteleostomi</taxon>
        <taxon>Actinopterygii</taxon>
        <taxon>Neopterygii</taxon>
        <taxon>Teleostei</taxon>
        <taxon>Albuliformes</taxon>
        <taxon>Albulidae</taxon>
        <taxon>Albula</taxon>
    </lineage>
</organism>
<comment type="caution">
    <text evidence="12">The sequence shown here is derived from an EMBL/GenBank/DDBJ whole genome shotgun (WGS) entry which is preliminary data.</text>
</comment>
<evidence type="ECO:0008006" key="14">
    <source>
        <dbReference type="Google" id="ProtNLM"/>
    </source>
</evidence>
<dbReference type="OrthoDB" id="18453at2759"/>
<dbReference type="PANTHER" id="PTHR15459:SF3">
    <property type="entry name" value="POLYAMINE-MODULATED FACTOR 1"/>
    <property type="match status" value="1"/>
</dbReference>
<keyword evidence="7" id="KW-0539">Nucleus</keyword>
<feature type="compositionally biased region" description="Basic and acidic residues" evidence="11">
    <location>
        <begin position="1"/>
        <end position="31"/>
    </location>
</feature>
<reference evidence="12" key="1">
    <citation type="thesis" date="2021" institute="BYU ScholarsArchive" country="Provo, UT, USA">
        <title>Applications of and Algorithms for Genome Assembly and Genomic Analyses with an Emphasis on Marine Teleosts.</title>
        <authorList>
            <person name="Pickett B.D."/>
        </authorList>
    </citation>
    <scope>NUCLEOTIDE SEQUENCE</scope>
    <source>
        <strain evidence="12">HI-2016</strain>
    </source>
</reference>
<keyword evidence="6" id="KW-0995">Kinetochore</keyword>
<evidence type="ECO:0000256" key="2">
    <source>
        <dbReference type="ARBA" id="ARBA00004629"/>
    </source>
</evidence>
<protein>
    <recommendedName>
        <fullName evidence="14">Polyamine-modulated factor 1</fullName>
    </recommendedName>
</protein>
<dbReference type="InterPro" id="IPR007128">
    <property type="entry name" value="PMF1/Nnf1"/>
</dbReference>
<sequence length="230" mass="26327">MEESTEPERKEIPEKNEGDKSVEDQAGRDDASAQSSDQSTSTENKSDVSEPRGNRLKLFNKVMEKSLQKVIADSSFHRFAKTFHPFYKQKPQLTEVIHKQFVSELERSIQDDITQIMDEGNLQCKLEELDRLEEAAKESTEPAWRPSGVPEQDLCSFVMPYYLQQREYLRRELKKLQKENAALAQKVRAGRERIAQSEQLIASGVEEWRASASTLDALASLSPMQNFDTL</sequence>
<dbReference type="PANTHER" id="PTHR15459">
    <property type="entry name" value="POLYAMINE-MODULATED FACTOR 1"/>
    <property type="match status" value="1"/>
</dbReference>
<evidence type="ECO:0000256" key="8">
    <source>
        <dbReference type="ARBA" id="ARBA00023306"/>
    </source>
</evidence>
<dbReference type="GO" id="GO:0000444">
    <property type="term" value="C:MIS12/MIND type complex"/>
    <property type="evidence" value="ECO:0007669"/>
    <property type="project" value="InterPro"/>
</dbReference>
<dbReference type="GO" id="GO:0007059">
    <property type="term" value="P:chromosome segregation"/>
    <property type="evidence" value="ECO:0007669"/>
    <property type="project" value="TreeGrafter"/>
</dbReference>
<dbReference type="GO" id="GO:0005634">
    <property type="term" value="C:nucleus"/>
    <property type="evidence" value="ECO:0007669"/>
    <property type="project" value="UniProtKB-SubCell"/>
</dbReference>
<evidence type="ECO:0000256" key="4">
    <source>
        <dbReference type="ARBA" id="ARBA00022618"/>
    </source>
</evidence>
<keyword evidence="4" id="KW-0132">Cell division</keyword>
<comment type="subcellular location">
    <subcellularLocation>
        <location evidence="2">Chromosome</location>
        <location evidence="2">Centromere</location>
        <location evidence="2">Kinetochore</location>
    </subcellularLocation>
    <subcellularLocation>
        <location evidence="1">Nucleus</location>
    </subcellularLocation>
</comment>
<evidence type="ECO:0000256" key="7">
    <source>
        <dbReference type="ARBA" id="ARBA00023242"/>
    </source>
</evidence>
<dbReference type="Pfam" id="PF03980">
    <property type="entry name" value="Nnf1"/>
    <property type="match status" value="1"/>
</dbReference>
<evidence type="ECO:0000256" key="9">
    <source>
        <dbReference type="ARBA" id="ARBA00023328"/>
    </source>
</evidence>
<keyword evidence="13" id="KW-1185">Reference proteome</keyword>
<accession>A0A8T2NDY3</accession>
<dbReference type="EMBL" id="JAFBMS010000141">
    <property type="protein sequence ID" value="KAG9334687.1"/>
    <property type="molecule type" value="Genomic_DNA"/>
</dbReference>
<evidence type="ECO:0000256" key="6">
    <source>
        <dbReference type="ARBA" id="ARBA00022838"/>
    </source>
</evidence>
<feature type="region of interest" description="Disordered" evidence="11">
    <location>
        <begin position="1"/>
        <end position="53"/>
    </location>
</feature>
<evidence type="ECO:0000256" key="1">
    <source>
        <dbReference type="ARBA" id="ARBA00004123"/>
    </source>
</evidence>
<keyword evidence="3" id="KW-0158">Chromosome</keyword>
<feature type="coiled-coil region" evidence="10">
    <location>
        <begin position="166"/>
        <end position="193"/>
    </location>
</feature>
<evidence type="ECO:0000313" key="13">
    <source>
        <dbReference type="Proteomes" id="UP000824540"/>
    </source>
</evidence>
<keyword evidence="10" id="KW-0175">Coiled coil</keyword>
<evidence type="ECO:0000256" key="5">
    <source>
        <dbReference type="ARBA" id="ARBA00022776"/>
    </source>
</evidence>
<dbReference type="GO" id="GO:0051301">
    <property type="term" value="P:cell division"/>
    <property type="evidence" value="ECO:0007669"/>
    <property type="project" value="UniProtKB-KW"/>
</dbReference>
<keyword evidence="8" id="KW-0131">Cell cycle</keyword>
<dbReference type="AlphaFoldDB" id="A0A8T2NDY3"/>
<gene>
    <name evidence="12" type="ORF">JZ751_007222</name>
</gene>
<evidence type="ECO:0000256" key="10">
    <source>
        <dbReference type="SAM" id="Coils"/>
    </source>
</evidence>
<evidence type="ECO:0000313" key="12">
    <source>
        <dbReference type="EMBL" id="KAG9334687.1"/>
    </source>
</evidence>
<proteinExistence type="predicted"/>
<dbReference type="Proteomes" id="UP000824540">
    <property type="component" value="Unassembled WGS sequence"/>
</dbReference>